<dbReference type="RefSeq" id="WP_356954027.1">
    <property type="nucleotide sequence ID" value="NZ_JBEXYG010000001.1"/>
</dbReference>
<protein>
    <submittedName>
        <fullName evidence="1">SRPBCC family protein</fullName>
    </submittedName>
</protein>
<accession>A0ABV2WQI8</accession>
<comment type="caution">
    <text evidence="1">The sequence shown here is derived from an EMBL/GenBank/DDBJ whole genome shotgun (WGS) entry which is preliminary data.</text>
</comment>
<organism evidence="1 2">
    <name type="scientific">Nocardia rhamnosiphila</name>
    <dbReference type="NCBI Taxonomy" id="426716"/>
    <lineage>
        <taxon>Bacteria</taxon>
        <taxon>Bacillati</taxon>
        <taxon>Actinomycetota</taxon>
        <taxon>Actinomycetes</taxon>
        <taxon>Mycobacteriales</taxon>
        <taxon>Nocardiaceae</taxon>
        <taxon>Nocardia</taxon>
    </lineage>
</organism>
<proteinExistence type="predicted"/>
<dbReference type="EMBL" id="JBEYBF010000008">
    <property type="protein sequence ID" value="MEU1953109.1"/>
    <property type="molecule type" value="Genomic_DNA"/>
</dbReference>
<name>A0ABV2WQI8_9NOCA</name>
<dbReference type="SUPFAM" id="SSF55961">
    <property type="entry name" value="Bet v1-like"/>
    <property type="match status" value="1"/>
</dbReference>
<dbReference type="Proteomes" id="UP001550628">
    <property type="component" value="Unassembled WGS sequence"/>
</dbReference>
<evidence type="ECO:0000313" key="1">
    <source>
        <dbReference type="EMBL" id="MEU1953109.1"/>
    </source>
</evidence>
<reference evidence="1 2" key="1">
    <citation type="submission" date="2024-06" db="EMBL/GenBank/DDBJ databases">
        <title>The Natural Products Discovery Center: Release of the First 8490 Sequenced Strains for Exploring Actinobacteria Biosynthetic Diversity.</title>
        <authorList>
            <person name="Kalkreuter E."/>
            <person name="Kautsar S.A."/>
            <person name="Yang D."/>
            <person name="Bader C.D."/>
            <person name="Teijaro C.N."/>
            <person name="Fluegel L."/>
            <person name="Davis C.M."/>
            <person name="Simpson J.R."/>
            <person name="Lauterbach L."/>
            <person name="Steele A.D."/>
            <person name="Gui C."/>
            <person name="Meng S."/>
            <person name="Li G."/>
            <person name="Viehrig K."/>
            <person name="Ye F."/>
            <person name="Su P."/>
            <person name="Kiefer A.F."/>
            <person name="Nichols A."/>
            <person name="Cepeda A.J."/>
            <person name="Yan W."/>
            <person name="Fan B."/>
            <person name="Jiang Y."/>
            <person name="Adhikari A."/>
            <person name="Zheng C.-J."/>
            <person name="Schuster L."/>
            <person name="Cowan T.M."/>
            <person name="Smanski M.J."/>
            <person name="Chevrette M.G."/>
            <person name="De Carvalho L.P.S."/>
            <person name="Shen B."/>
        </authorList>
    </citation>
    <scope>NUCLEOTIDE SEQUENCE [LARGE SCALE GENOMIC DNA]</scope>
    <source>
        <strain evidence="1 2">NPDC019708</strain>
    </source>
</reference>
<sequence length="182" mass="20295">MAVVNIHLRHLPVPVSAVGALVDSLADEDDALWPVHCWPAMRLDRPLEAGAVGGHGPIRYTVEHYIPGHWVRFRFTGPRGFDGFHEFTVHPTPGGTDLIHLLAMNARGRARLTWPLAYRWLHDALLEDCLDRAEHALTGSVAHPARWARRVRLLRWIATVTAAHTRPSPVIPGPAPSESDHR</sequence>
<gene>
    <name evidence="1" type="ORF">ABZ510_14690</name>
</gene>
<evidence type="ECO:0000313" key="2">
    <source>
        <dbReference type="Proteomes" id="UP001550628"/>
    </source>
</evidence>
<keyword evidence="2" id="KW-1185">Reference proteome</keyword>